<dbReference type="AlphaFoldDB" id="A0A8C9Z8I2"/>
<evidence type="ECO:0000313" key="3">
    <source>
        <dbReference type="Proteomes" id="UP000694568"/>
    </source>
</evidence>
<dbReference type="PANTHER" id="PTHR41693:SF1">
    <property type="entry name" value="SI:CH211-243A20.3"/>
    <property type="match status" value="1"/>
</dbReference>
<evidence type="ECO:0000256" key="1">
    <source>
        <dbReference type="SAM" id="SignalP"/>
    </source>
</evidence>
<dbReference type="PANTHER" id="PTHR41693">
    <property type="entry name" value="HEME-BINDING PROTEIN 1"/>
    <property type="match status" value="1"/>
</dbReference>
<keyword evidence="1" id="KW-0732">Signal</keyword>
<evidence type="ECO:0000313" key="2">
    <source>
        <dbReference type="Ensembl" id="ENSSLUP00000033190.1"/>
    </source>
</evidence>
<dbReference type="Proteomes" id="UP000694568">
    <property type="component" value="Unplaced"/>
</dbReference>
<protein>
    <submittedName>
        <fullName evidence="2">Si:ch211-243a20.3</fullName>
    </submittedName>
</protein>
<proteinExistence type="predicted"/>
<organism evidence="2 3">
    <name type="scientific">Sander lucioperca</name>
    <name type="common">Pike-perch</name>
    <name type="synonym">Perca lucioperca</name>
    <dbReference type="NCBI Taxonomy" id="283035"/>
    <lineage>
        <taxon>Eukaryota</taxon>
        <taxon>Metazoa</taxon>
        <taxon>Chordata</taxon>
        <taxon>Craniata</taxon>
        <taxon>Vertebrata</taxon>
        <taxon>Euteleostomi</taxon>
        <taxon>Actinopterygii</taxon>
        <taxon>Neopterygii</taxon>
        <taxon>Teleostei</taxon>
        <taxon>Neoteleostei</taxon>
        <taxon>Acanthomorphata</taxon>
        <taxon>Eupercaria</taxon>
        <taxon>Perciformes</taxon>
        <taxon>Percoidei</taxon>
        <taxon>Percidae</taxon>
        <taxon>Luciopercinae</taxon>
        <taxon>Sander</taxon>
    </lineage>
</organism>
<accession>A0A8C9Z8I2</accession>
<reference evidence="2" key="2">
    <citation type="submission" date="2025-09" db="UniProtKB">
        <authorList>
            <consortium name="Ensembl"/>
        </authorList>
    </citation>
    <scope>IDENTIFICATION</scope>
</reference>
<feature type="signal peptide" evidence="1">
    <location>
        <begin position="1"/>
        <end position="22"/>
    </location>
</feature>
<dbReference type="GeneTree" id="ENSGT00410000026495"/>
<feature type="chain" id="PRO_5034452174" evidence="1">
    <location>
        <begin position="23"/>
        <end position="174"/>
    </location>
</feature>
<sequence>CLFVMAPPSLLMLLMVVAMATGADSVSEENELDYGYWNYREGADSVNVASVRSVTRVLDTLLHSQPSTLLPDYSRVRPLSESVNDLFREVSLLRRRITELSHRLATLEPFLRHHGYWEVGEEEGGGLRGEVASLARYSPRIPGGAGPPRGSRVVRRRRVRVLKKGGVKLLQRER</sequence>
<dbReference type="Ensembl" id="ENSSLUT00000034234.1">
    <property type="protein sequence ID" value="ENSSLUP00000033190.1"/>
    <property type="gene ID" value="ENSSLUG00000014802.1"/>
</dbReference>
<name>A0A8C9Z8I2_SANLU</name>
<keyword evidence="3" id="KW-1185">Reference proteome</keyword>
<reference evidence="2" key="1">
    <citation type="submission" date="2025-08" db="UniProtKB">
        <authorList>
            <consortium name="Ensembl"/>
        </authorList>
    </citation>
    <scope>IDENTIFICATION</scope>
</reference>